<protein>
    <submittedName>
        <fullName evidence="1">Uncharacterized protein</fullName>
    </submittedName>
</protein>
<dbReference type="EMBL" id="CABWIK020000035">
    <property type="protein sequence ID" value="CAB3971802.1"/>
    <property type="molecule type" value="Genomic_DNA"/>
</dbReference>
<dbReference type="AlphaFoldDB" id="A0A6J5JJ24"/>
<evidence type="ECO:0000313" key="2">
    <source>
        <dbReference type="Proteomes" id="UP000494322"/>
    </source>
</evidence>
<dbReference type="Proteomes" id="UP000494322">
    <property type="component" value="Unassembled WGS sequence"/>
</dbReference>
<gene>
    <name evidence="1" type="ORF">BCO9919_05004</name>
</gene>
<dbReference type="RefSeq" id="WP_175239854.1">
    <property type="nucleotide sequence ID" value="NZ_CABWIK020000035.1"/>
</dbReference>
<dbReference type="InterPro" id="IPR003615">
    <property type="entry name" value="HNH_nuc"/>
</dbReference>
<organism evidence="1 2">
    <name type="scientific">Burkholderia cenocepacia</name>
    <dbReference type="NCBI Taxonomy" id="95486"/>
    <lineage>
        <taxon>Bacteria</taxon>
        <taxon>Pseudomonadati</taxon>
        <taxon>Pseudomonadota</taxon>
        <taxon>Betaproteobacteria</taxon>
        <taxon>Burkholderiales</taxon>
        <taxon>Burkholderiaceae</taxon>
        <taxon>Burkholderia</taxon>
        <taxon>Burkholderia cepacia complex</taxon>
    </lineage>
</organism>
<sequence>MTRKRISDDVQARVLTRSRRRCCICYGLNRDTSIKQGQIAHIDQDSANAAEDNLVFLCMPCHDKYDSTTRQSKNFTAAEIRHFREELDQALTSAFSQPVAFGDVLSQPRQSSANHYIRIGGGVSSAELTIHTLPNGDVRVVGEALWGTDREYGPNIGTLDFLATPDGGVVRYENHLLGKEKPYRAVLRIVENGLVFEEEGFNGYFGMNVTFGGEYARAT</sequence>
<evidence type="ECO:0000313" key="1">
    <source>
        <dbReference type="EMBL" id="CAB3971802.1"/>
    </source>
</evidence>
<dbReference type="CDD" id="cd00085">
    <property type="entry name" value="HNHc"/>
    <property type="match status" value="1"/>
</dbReference>
<accession>A0A6J5JJ24</accession>
<proteinExistence type="predicted"/>
<reference evidence="1 2" key="1">
    <citation type="submission" date="2020-04" db="EMBL/GenBank/DDBJ databases">
        <authorList>
            <person name="Depoorter E."/>
        </authorList>
    </citation>
    <scope>NUCLEOTIDE SEQUENCE [LARGE SCALE GENOMIC DNA]</scope>
    <source>
        <strain evidence="1 2">BCC0132</strain>
    </source>
</reference>
<name>A0A6J5JJ24_9BURK</name>